<dbReference type="Proteomes" id="UP001470230">
    <property type="component" value="Unassembled WGS sequence"/>
</dbReference>
<sequence length="166" mass="18982">MSSDNEGIESIKAKMPFLFPGATPEGEENTEPPFHPELADFGFFELYAFIFDKMLVGEKVIDAMKRIDKSPETIDEIAKWVSELYVRGEIDIVSTDWVMTGIRAGRVGQLQDMKWDLKENGEVKPDLTYETIAPRIRVLIAEDSQVKPVGTENWVPIEKIHFEYLQ</sequence>
<dbReference type="EMBL" id="JAPFFF010000042">
    <property type="protein sequence ID" value="KAK8841167.1"/>
    <property type="molecule type" value="Genomic_DNA"/>
</dbReference>
<organism evidence="1 2">
    <name type="scientific">Tritrichomonas musculus</name>
    <dbReference type="NCBI Taxonomy" id="1915356"/>
    <lineage>
        <taxon>Eukaryota</taxon>
        <taxon>Metamonada</taxon>
        <taxon>Parabasalia</taxon>
        <taxon>Tritrichomonadida</taxon>
        <taxon>Tritrichomonadidae</taxon>
        <taxon>Tritrichomonas</taxon>
    </lineage>
</organism>
<keyword evidence="2" id="KW-1185">Reference proteome</keyword>
<evidence type="ECO:0000313" key="2">
    <source>
        <dbReference type="Proteomes" id="UP001470230"/>
    </source>
</evidence>
<gene>
    <name evidence="1" type="ORF">M9Y10_027367</name>
</gene>
<comment type="caution">
    <text evidence="1">The sequence shown here is derived from an EMBL/GenBank/DDBJ whole genome shotgun (WGS) entry which is preliminary data.</text>
</comment>
<accession>A0ABR2H5Y3</accession>
<evidence type="ECO:0000313" key="1">
    <source>
        <dbReference type="EMBL" id="KAK8841167.1"/>
    </source>
</evidence>
<protein>
    <submittedName>
        <fullName evidence="1">Uncharacterized protein</fullName>
    </submittedName>
</protein>
<name>A0ABR2H5Y3_9EUKA</name>
<reference evidence="1 2" key="1">
    <citation type="submission" date="2024-04" db="EMBL/GenBank/DDBJ databases">
        <title>Tritrichomonas musculus Genome.</title>
        <authorList>
            <person name="Alves-Ferreira E."/>
            <person name="Grigg M."/>
            <person name="Lorenzi H."/>
            <person name="Galac M."/>
        </authorList>
    </citation>
    <scope>NUCLEOTIDE SEQUENCE [LARGE SCALE GENOMIC DNA]</scope>
    <source>
        <strain evidence="1 2">EAF2021</strain>
    </source>
</reference>
<proteinExistence type="predicted"/>